<name>A0A7R9BAS8_TIMSH</name>
<dbReference type="InterPro" id="IPR015819">
    <property type="entry name" value="Lipid_transp_b-sht_shell"/>
</dbReference>
<proteinExistence type="predicted"/>
<organism evidence="1">
    <name type="scientific">Timema shepardi</name>
    <name type="common">Walking stick</name>
    <dbReference type="NCBI Taxonomy" id="629360"/>
    <lineage>
        <taxon>Eukaryota</taxon>
        <taxon>Metazoa</taxon>
        <taxon>Ecdysozoa</taxon>
        <taxon>Arthropoda</taxon>
        <taxon>Hexapoda</taxon>
        <taxon>Insecta</taxon>
        <taxon>Pterygota</taxon>
        <taxon>Neoptera</taxon>
        <taxon>Polyneoptera</taxon>
        <taxon>Phasmatodea</taxon>
        <taxon>Timematodea</taxon>
        <taxon>Timematoidea</taxon>
        <taxon>Timematidae</taxon>
        <taxon>Timema</taxon>
    </lineage>
</organism>
<sequence>MYHWWSGYRGSLTRHTGGLDTGDRESPLYRPRPAILYRMTNVHHKKCSYCPPSSRGDSCLSKQDTAVLRIHRPHLTRTDVAGSCETSYYHVPTEGSSSVTVRKSKNLKTCSHRTDKFISLPSTSYSAPIRSLPLIK</sequence>
<protein>
    <submittedName>
        <fullName evidence="1">Uncharacterized protein</fullName>
    </submittedName>
</protein>
<dbReference type="GO" id="GO:0005319">
    <property type="term" value="F:lipid transporter activity"/>
    <property type="evidence" value="ECO:0007669"/>
    <property type="project" value="InterPro"/>
</dbReference>
<gene>
    <name evidence="1" type="ORF">TSIB3V08_LOCUS12248</name>
</gene>
<dbReference type="EMBL" id="OC012256">
    <property type="protein sequence ID" value="CAD7268246.1"/>
    <property type="molecule type" value="Genomic_DNA"/>
</dbReference>
<dbReference type="AlphaFoldDB" id="A0A7R9BAS8"/>
<dbReference type="SUPFAM" id="SSF56968">
    <property type="entry name" value="Lipovitellin-phosvitin complex, beta-sheet shell regions"/>
    <property type="match status" value="1"/>
</dbReference>
<dbReference type="InterPro" id="IPR015816">
    <property type="entry name" value="Vitellinogen_b-sht_N"/>
</dbReference>
<dbReference type="Gene3D" id="2.30.230.10">
    <property type="entry name" value="Lipovitellin, beta-sheet shell regions, chain A"/>
    <property type="match status" value="1"/>
</dbReference>
<evidence type="ECO:0000313" key="1">
    <source>
        <dbReference type="EMBL" id="CAD7268246.1"/>
    </source>
</evidence>
<accession>A0A7R9BAS8</accession>
<reference evidence="1" key="1">
    <citation type="submission" date="2020-11" db="EMBL/GenBank/DDBJ databases">
        <authorList>
            <person name="Tran Van P."/>
        </authorList>
    </citation>
    <scope>NUCLEOTIDE SEQUENCE</scope>
</reference>